<proteinExistence type="predicted"/>
<dbReference type="Proteomes" id="UP001054902">
    <property type="component" value="Unassembled WGS sequence"/>
</dbReference>
<organism evidence="2 3">
    <name type="scientific">Chaetoceros tenuissimus</name>
    <dbReference type="NCBI Taxonomy" id="426638"/>
    <lineage>
        <taxon>Eukaryota</taxon>
        <taxon>Sar</taxon>
        <taxon>Stramenopiles</taxon>
        <taxon>Ochrophyta</taxon>
        <taxon>Bacillariophyta</taxon>
        <taxon>Coscinodiscophyceae</taxon>
        <taxon>Chaetocerotophycidae</taxon>
        <taxon>Chaetocerotales</taxon>
        <taxon>Chaetocerotaceae</taxon>
        <taxon>Chaetoceros</taxon>
    </lineage>
</organism>
<protein>
    <submittedName>
        <fullName evidence="2">Uncharacterized protein</fullName>
    </submittedName>
</protein>
<sequence>MSYLMLPGEADDALRVSMLAEVGVDWKTRFDTLQNFPAKELTCSVVDCLEMLMYTAIKLRPDLREKPTPDPTTDSESGAASTCPKEVKDKITDEKLQIVSEHVQARGYCWFPLWSIGSSSGRQLGSVQVEGVGRWYLLVNEKP</sequence>
<name>A0AAD3HDX6_9STRA</name>
<evidence type="ECO:0000313" key="3">
    <source>
        <dbReference type="Proteomes" id="UP001054902"/>
    </source>
</evidence>
<dbReference type="EMBL" id="BLLK01000066">
    <property type="protein sequence ID" value="GFH59478.1"/>
    <property type="molecule type" value="Genomic_DNA"/>
</dbReference>
<comment type="caution">
    <text evidence="2">The sequence shown here is derived from an EMBL/GenBank/DDBJ whole genome shotgun (WGS) entry which is preliminary data.</text>
</comment>
<feature type="compositionally biased region" description="Polar residues" evidence="1">
    <location>
        <begin position="71"/>
        <end position="80"/>
    </location>
</feature>
<gene>
    <name evidence="2" type="ORF">CTEN210_15954</name>
</gene>
<dbReference type="AlphaFoldDB" id="A0AAD3HDX6"/>
<feature type="region of interest" description="Disordered" evidence="1">
    <location>
        <begin position="63"/>
        <end position="88"/>
    </location>
</feature>
<evidence type="ECO:0000313" key="2">
    <source>
        <dbReference type="EMBL" id="GFH59478.1"/>
    </source>
</evidence>
<accession>A0AAD3HDX6</accession>
<reference evidence="2 3" key="1">
    <citation type="journal article" date="2021" name="Sci. Rep.">
        <title>The genome of the diatom Chaetoceros tenuissimus carries an ancient integrated fragment of an extant virus.</title>
        <authorList>
            <person name="Hongo Y."/>
            <person name="Kimura K."/>
            <person name="Takaki Y."/>
            <person name="Yoshida Y."/>
            <person name="Baba S."/>
            <person name="Kobayashi G."/>
            <person name="Nagasaki K."/>
            <person name="Hano T."/>
            <person name="Tomaru Y."/>
        </authorList>
    </citation>
    <scope>NUCLEOTIDE SEQUENCE [LARGE SCALE GENOMIC DNA]</scope>
    <source>
        <strain evidence="2 3">NIES-3715</strain>
    </source>
</reference>
<evidence type="ECO:0000256" key="1">
    <source>
        <dbReference type="SAM" id="MobiDB-lite"/>
    </source>
</evidence>
<keyword evidence="3" id="KW-1185">Reference proteome</keyword>